<dbReference type="AlphaFoldDB" id="F2EBG0"/>
<keyword evidence="2" id="KW-0732">Signal</keyword>
<evidence type="ECO:0000313" key="3">
    <source>
        <dbReference type="EMBL" id="BAK04682.1"/>
    </source>
</evidence>
<feature type="chain" id="PRO_5008954990" evidence="2">
    <location>
        <begin position="26"/>
        <end position="194"/>
    </location>
</feature>
<protein>
    <submittedName>
        <fullName evidence="3">Predicted protein</fullName>
    </submittedName>
</protein>
<reference evidence="3" key="1">
    <citation type="journal article" date="2011" name="Plant Physiol.">
        <title>Comprehensive sequence analysis of 24,783 barley full-length cDNAs derived from 12 clone libraries.</title>
        <authorList>
            <person name="Matsumoto T."/>
            <person name="Tanaka T."/>
            <person name="Sakai H."/>
            <person name="Amano N."/>
            <person name="Kanamori H."/>
            <person name="Kurita K."/>
            <person name="Kikuta A."/>
            <person name="Kamiya K."/>
            <person name="Yamamoto M."/>
            <person name="Ikawa H."/>
            <person name="Fujii N."/>
            <person name="Hori K."/>
            <person name="Itoh T."/>
            <person name="Sato K."/>
        </authorList>
    </citation>
    <scope>NUCLEOTIDE SEQUENCE</scope>
    <source>
        <tissue evidence="3">Flower</tissue>
    </source>
</reference>
<proteinExistence type="evidence at transcript level"/>
<dbReference type="EMBL" id="AK376339">
    <property type="protein sequence ID" value="BAK07534.1"/>
    <property type="molecule type" value="mRNA"/>
</dbReference>
<accession>F2EBG0</accession>
<dbReference type="EMBL" id="AK373485">
    <property type="protein sequence ID" value="BAK04682.1"/>
    <property type="molecule type" value="mRNA"/>
</dbReference>
<organism evidence="3">
    <name type="scientific">Hordeum vulgare subsp. vulgare</name>
    <name type="common">Domesticated barley</name>
    <dbReference type="NCBI Taxonomy" id="112509"/>
    <lineage>
        <taxon>Eukaryota</taxon>
        <taxon>Viridiplantae</taxon>
        <taxon>Streptophyta</taxon>
        <taxon>Embryophyta</taxon>
        <taxon>Tracheophyta</taxon>
        <taxon>Spermatophyta</taxon>
        <taxon>Magnoliopsida</taxon>
        <taxon>Liliopsida</taxon>
        <taxon>Poales</taxon>
        <taxon>Poaceae</taxon>
        <taxon>BOP clade</taxon>
        <taxon>Pooideae</taxon>
        <taxon>Triticodae</taxon>
        <taxon>Triticeae</taxon>
        <taxon>Hordeinae</taxon>
        <taxon>Hordeum</taxon>
    </lineage>
</organism>
<sequence length="194" mass="19680">MSRNWGLAVPSVALLLLVLAATAGAAIKPLEEQPQGGKRADHLTAGAAIEPLEAQPQDGNNLTAAKGLLGEEPAARLASVRTEEKKDVDDAVTMPMEGMKPGGGVAIQQGGDPGTVPSASSASGEHGKEESGERGKEESGGSSSTSKEGEKSAAKSCLTKEECHKKRLLCGKGCTLSAHAKCAAKCSKSCIATC</sequence>
<name>F2EBG0_HORVV</name>
<evidence type="ECO:0000256" key="1">
    <source>
        <dbReference type="SAM" id="MobiDB-lite"/>
    </source>
</evidence>
<feature type="signal peptide" evidence="2">
    <location>
        <begin position="1"/>
        <end position="25"/>
    </location>
</feature>
<evidence type="ECO:0000256" key="2">
    <source>
        <dbReference type="SAM" id="SignalP"/>
    </source>
</evidence>
<feature type="compositionally biased region" description="Basic and acidic residues" evidence="1">
    <location>
        <begin position="147"/>
        <end position="157"/>
    </location>
</feature>
<feature type="region of interest" description="Disordered" evidence="1">
    <location>
        <begin position="73"/>
        <end position="157"/>
    </location>
</feature>
<feature type="compositionally biased region" description="Basic and acidic residues" evidence="1">
    <location>
        <begin position="125"/>
        <end position="139"/>
    </location>
</feature>